<dbReference type="EMBL" id="SSTE01013200">
    <property type="protein sequence ID" value="KAA0047511.1"/>
    <property type="molecule type" value="Genomic_DNA"/>
</dbReference>
<dbReference type="PANTHER" id="PTHR35317:SF35">
    <property type="entry name" value="DUF4219 DOMAIN-CONTAINING PROTEIN"/>
    <property type="match status" value="1"/>
</dbReference>
<organism evidence="1 3">
    <name type="scientific">Cucumis melo var. makuwa</name>
    <name type="common">Oriental melon</name>
    <dbReference type="NCBI Taxonomy" id="1194695"/>
    <lineage>
        <taxon>Eukaryota</taxon>
        <taxon>Viridiplantae</taxon>
        <taxon>Streptophyta</taxon>
        <taxon>Embryophyta</taxon>
        <taxon>Tracheophyta</taxon>
        <taxon>Spermatophyta</taxon>
        <taxon>Magnoliopsida</taxon>
        <taxon>eudicotyledons</taxon>
        <taxon>Gunneridae</taxon>
        <taxon>Pentapetalae</taxon>
        <taxon>rosids</taxon>
        <taxon>fabids</taxon>
        <taxon>Cucurbitales</taxon>
        <taxon>Cucurbitaceae</taxon>
        <taxon>Benincaseae</taxon>
        <taxon>Cucumis</taxon>
    </lineage>
</organism>
<evidence type="ECO:0000313" key="4">
    <source>
        <dbReference type="Proteomes" id="UP000321947"/>
    </source>
</evidence>
<dbReference type="EMBL" id="SSTD01003373">
    <property type="protein sequence ID" value="TYK26481.1"/>
    <property type="molecule type" value="Genomic_DNA"/>
</dbReference>
<gene>
    <name evidence="2" type="ORF">E5676_scaffold313G00460</name>
    <name evidence="1" type="ORF">E6C27_scaffold498G001390</name>
</gene>
<evidence type="ECO:0000313" key="1">
    <source>
        <dbReference type="EMBL" id="KAA0047511.1"/>
    </source>
</evidence>
<dbReference type="OrthoDB" id="781829at2759"/>
<dbReference type="Proteomes" id="UP000321947">
    <property type="component" value="Unassembled WGS sequence"/>
</dbReference>
<sequence>MAEDESVSEYNERVLEIANEPLLLSEKISDSKIVRKVLQSLPRKFDIKVTAIEEAHDITTLKFDELFGSLLMFEMAISDRENKKGKGITFKSIYEEETTVNQSDNKADMDESIALLTKKFSKVTKEYYHTTLSDEDTDDTEDDNGMNAFTTCFNEIGLGDDIDCSDEDGDEDFTFEELKMLRKEDIEARAIQKERI</sequence>
<dbReference type="AlphaFoldDB" id="A0A5A7U1Q0"/>
<comment type="caution">
    <text evidence="1">The sequence shown here is derived from an EMBL/GenBank/DDBJ whole genome shotgun (WGS) entry which is preliminary data.</text>
</comment>
<keyword evidence="1" id="KW-0675">Receptor</keyword>
<dbReference type="Pfam" id="PF14223">
    <property type="entry name" value="Retrotran_gag_2"/>
    <property type="match status" value="1"/>
</dbReference>
<proteinExistence type="predicted"/>
<dbReference type="Proteomes" id="UP000321393">
    <property type="component" value="Unassembled WGS sequence"/>
</dbReference>
<protein>
    <submittedName>
        <fullName evidence="1">Receptor-like protein 12</fullName>
    </submittedName>
</protein>
<name>A0A5A7U1Q0_CUCMM</name>
<accession>A0A5A7U1Q0</accession>
<evidence type="ECO:0000313" key="2">
    <source>
        <dbReference type="EMBL" id="TYK26481.1"/>
    </source>
</evidence>
<evidence type="ECO:0000313" key="3">
    <source>
        <dbReference type="Proteomes" id="UP000321393"/>
    </source>
</evidence>
<reference evidence="3 4" key="1">
    <citation type="submission" date="2019-08" db="EMBL/GenBank/DDBJ databases">
        <title>Draft genome sequences of two oriental melons (Cucumis melo L. var makuwa).</title>
        <authorList>
            <person name="Kwon S.-Y."/>
        </authorList>
    </citation>
    <scope>NUCLEOTIDE SEQUENCE [LARGE SCALE GENOMIC DNA]</scope>
    <source>
        <strain evidence="4">cv. Chang Bougi</strain>
        <strain evidence="3">cv. SW 3</strain>
        <tissue evidence="1">Leaf</tissue>
    </source>
</reference>
<dbReference type="PANTHER" id="PTHR35317">
    <property type="entry name" value="OS04G0629600 PROTEIN"/>
    <property type="match status" value="1"/>
</dbReference>